<keyword evidence="7 9" id="KW-0648">Protein biosynthesis</keyword>
<evidence type="ECO:0000313" key="12">
    <source>
        <dbReference type="Proteomes" id="UP000179072"/>
    </source>
</evidence>
<feature type="short sequence motif" description="'KMSKS' region" evidence="9">
    <location>
        <begin position="280"/>
        <end position="284"/>
    </location>
</feature>
<dbReference type="InterPro" id="IPR032678">
    <property type="entry name" value="tRNA-synt_1_cat_dom"/>
</dbReference>
<comment type="subcellular location">
    <subcellularLocation>
        <location evidence="9">Cytoplasm</location>
    </subcellularLocation>
</comment>
<dbReference type="PANTHER" id="PTHR10890:SF3">
    <property type="entry name" value="CYSTEINE--TRNA LIGASE, CYTOPLASMIC"/>
    <property type="match status" value="1"/>
</dbReference>
<keyword evidence="4 9" id="KW-0547">Nucleotide-binding</keyword>
<gene>
    <name evidence="9" type="primary">cysS</name>
    <name evidence="11" type="ORF">A2957_00670</name>
</gene>
<name>A0A1F7IMH4_9BACT</name>
<keyword evidence="2 9" id="KW-0436">Ligase</keyword>
<protein>
    <recommendedName>
        <fullName evidence="9">Cysteine--tRNA ligase</fullName>
        <ecNumber evidence="9">6.1.1.16</ecNumber>
    </recommendedName>
    <alternativeName>
        <fullName evidence="9">Cysteinyl-tRNA synthetase</fullName>
        <shortName evidence="9">CysRS</shortName>
    </alternativeName>
</protein>
<accession>A0A1F7IMH4</accession>
<proteinExistence type="inferred from homology"/>
<comment type="subunit">
    <text evidence="1 9">Monomer.</text>
</comment>
<reference evidence="11 12" key="1">
    <citation type="journal article" date="2016" name="Nat. Commun.">
        <title>Thousands of microbial genomes shed light on interconnected biogeochemical processes in an aquifer system.</title>
        <authorList>
            <person name="Anantharaman K."/>
            <person name="Brown C.T."/>
            <person name="Hug L.A."/>
            <person name="Sharon I."/>
            <person name="Castelle C.J."/>
            <person name="Probst A.J."/>
            <person name="Thomas B.C."/>
            <person name="Singh A."/>
            <person name="Wilkins M.J."/>
            <person name="Karaoz U."/>
            <person name="Brodie E.L."/>
            <person name="Williams K.H."/>
            <person name="Hubbard S.S."/>
            <person name="Banfield J.F."/>
        </authorList>
    </citation>
    <scope>NUCLEOTIDE SEQUENCE [LARGE SCALE GENOMIC DNA]</scope>
</reference>
<evidence type="ECO:0000256" key="7">
    <source>
        <dbReference type="ARBA" id="ARBA00022917"/>
    </source>
</evidence>
<dbReference type="Gene3D" id="1.20.120.1910">
    <property type="entry name" value="Cysteine-tRNA ligase, C-terminal anti-codon recognition domain"/>
    <property type="match status" value="1"/>
</dbReference>
<keyword evidence="8 9" id="KW-0030">Aminoacyl-tRNA synthetase</keyword>
<dbReference type="HAMAP" id="MF_00041">
    <property type="entry name" value="Cys_tRNA_synth"/>
    <property type="match status" value="1"/>
</dbReference>
<evidence type="ECO:0000256" key="5">
    <source>
        <dbReference type="ARBA" id="ARBA00022833"/>
    </source>
</evidence>
<dbReference type="EC" id="6.1.1.16" evidence="9"/>
<dbReference type="EMBL" id="MGAK01000015">
    <property type="protein sequence ID" value="OGK44532.1"/>
    <property type="molecule type" value="Genomic_DNA"/>
</dbReference>
<evidence type="ECO:0000256" key="6">
    <source>
        <dbReference type="ARBA" id="ARBA00022840"/>
    </source>
</evidence>
<keyword evidence="5 9" id="KW-0862">Zinc</keyword>
<keyword evidence="3 9" id="KW-0479">Metal-binding</keyword>
<evidence type="ECO:0000256" key="8">
    <source>
        <dbReference type="ARBA" id="ARBA00023146"/>
    </source>
</evidence>
<dbReference type="STRING" id="1802060.A2957_00670"/>
<evidence type="ECO:0000313" key="11">
    <source>
        <dbReference type="EMBL" id="OGK44532.1"/>
    </source>
</evidence>
<evidence type="ECO:0000256" key="2">
    <source>
        <dbReference type="ARBA" id="ARBA00022598"/>
    </source>
</evidence>
<sequence>MKLYNTKTKTIDTFNPLVPNKVGMYSCGPTVYDYSHIGHLRTYVYTDVLKRALLNNGYEVKHVMNITDVGHLSGDDDSGEDKMEKGVKKFGKSIDEIVKYFTDFFFASTDSVNIIRPDIICSATVHIKEMINLIKILEQKGFTYSTEEAVYFDISKLHAYGVLSKQKLDEKKLQAREEVYSDPGKKHPADFALWFKKTGRFKDHILHWSSPWEDGFPGWHIECSAMSMKYLGPTFDIHTGGVDHIPTHHENEIAQSEAATGKEFVRYWFHAEFLLVDGVKMSKSLGNLFTYKDVLEKGFNPISMRFLFLQTHYRQAMNFTWTALQSAEIALNKIYETIDQLKKQTQRAQLSEEKLSQVETFKNTFDEYMNDDLKTPSAIAILWEVIKSNIPSEDKLDLLYAFDEVLGLSLRSSHKTEISEEVIKLAEARLEARRQKDFRASDDLRKLIKEKGYDIEDTDSSYLLKKAFLRV</sequence>
<evidence type="ECO:0000256" key="9">
    <source>
        <dbReference type="HAMAP-Rule" id="MF_00041"/>
    </source>
</evidence>
<dbReference type="InterPro" id="IPR009080">
    <property type="entry name" value="tRNAsynth_Ia_anticodon-bd"/>
</dbReference>
<comment type="catalytic activity">
    <reaction evidence="9">
        <text>tRNA(Cys) + L-cysteine + ATP = L-cysteinyl-tRNA(Cys) + AMP + diphosphate</text>
        <dbReference type="Rhea" id="RHEA:17773"/>
        <dbReference type="Rhea" id="RHEA-COMP:9661"/>
        <dbReference type="Rhea" id="RHEA-COMP:9679"/>
        <dbReference type="ChEBI" id="CHEBI:30616"/>
        <dbReference type="ChEBI" id="CHEBI:33019"/>
        <dbReference type="ChEBI" id="CHEBI:35235"/>
        <dbReference type="ChEBI" id="CHEBI:78442"/>
        <dbReference type="ChEBI" id="CHEBI:78517"/>
        <dbReference type="ChEBI" id="CHEBI:456215"/>
        <dbReference type="EC" id="6.1.1.16"/>
    </reaction>
</comment>
<dbReference type="CDD" id="cd00672">
    <property type="entry name" value="CysRS_core"/>
    <property type="match status" value="1"/>
</dbReference>
<feature type="binding site" evidence="9">
    <location>
        <position position="27"/>
    </location>
    <ligand>
        <name>Zn(2+)</name>
        <dbReference type="ChEBI" id="CHEBI:29105"/>
    </ligand>
</feature>
<keyword evidence="9" id="KW-0963">Cytoplasm</keyword>
<feature type="domain" description="tRNA synthetases class I catalytic" evidence="10">
    <location>
        <begin position="14"/>
        <end position="327"/>
    </location>
</feature>
<dbReference type="GO" id="GO:0005829">
    <property type="term" value="C:cytosol"/>
    <property type="evidence" value="ECO:0007669"/>
    <property type="project" value="TreeGrafter"/>
</dbReference>
<dbReference type="Proteomes" id="UP000179072">
    <property type="component" value="Unassembled WGS sequence"/>
</dbReference>
<evidence type="ECO:0000256" key="3">
    <source>
        <dbReference type="ARBA" id="ARBA00022723"/>
    </source>
</evidence>
<dbReference type="Pfam" id="PF01406">
    <property type="entry name" value="tRNA-synt_1e"/>
    <property type="match status" value="1"/>
</dbReference>
<dbReference type="PANTHER" id="PTHR10890">
    <property type="entry name" value="CYSTEINYL-TRNA SYNTHETASE"/>
    <property type="match status" value="1"/>
</dbReference>
<comment type="caution">
    <text evidence="11">The sequence shown here is derived from an EMBL/GenBank/DDBJ whole genome shotgun (WGS) entry which is preliminary data.</text>
</comment>
<dbReference type="Gene3D" id="3.40.50.620">
    <property type="entry name" value="HUPs"/>
    <property type="match status" value="1"/>
</dbReference>
<dbReference type="GO" id="GO:0005524">
    <property type="term" value="F:ATP binding"/>
    <property type="evidence" value="ECO:0007669"/>
    <property type="project" value="UniProtKB-UniRule"/>
</dbReference>
<evidence type="ECO:0000256" key="1">
    <source>
        <dbReference type="ARBA" id="ARBA00011245"/>
    </source>
</evidence>
<dbReference type="SUPFAM" id="SSF47323">
    <property type="entry name" value="Anticodon-binding domain of a subclass of class I aminoacyl-tRNA synthetases"/>
    <property type="match status" value="1"/>
</dbReference>
<dbReference type="GO" id="GO:0004817">
    <property type="term" value="F:cysteine-tRNA ligase activity"/>
    <property type="evidence" value="ECO:0007669"/>
    <property type="project" value="UniProtKB-UniRule"/>
</dbReference>
<comment type="similarity">
    <text evidence="9">Belongs to the class-I aminoacyl-tRNA synthetase family.</text>
</comment>
<dbReference type="AlphaFoldDB" id="A0A1F7IMH4"/>
<keyword evidence="6 9" id="KW-0067">ATP-binding</keyword>
<comment type="cofactor">
    <cofactor evidence="9">
        <name>Zn(2+)</name>
        <dbReference type="ChEBI" id="CHEBI:29105"/>
    </cofactor>
    <text evidence="9">Binds 1 zinc ion per subunit.</text>
</comment>
<feature type="short sequence motif" description="'HIGH' region" evidence="9">
    <location>
        <begin position="29"/>
        <end position="39"/>
    </location>
</feature>
<dbReference type="InterPro" id="IPR014729">
    <property type="entry name" value="Rossmann-like_a/b/a_fold"/>
</dbReference>
<dbReference type="SUPFAM" id="SSF52374">
    <property type="entry name" value="Nucleotidylyl transferase"/>
    <property type="match status" value="1"/>
</dbReference>
<dbReference type="PRINTS" id="PR00983">
    <property type="entry name" value="TRNASYNTHCYS"/>
</dbReference>
<evidence type="ECO:0000259" key="10">
    <source>
        <dbReference type="Pfam" id="PF01406"/>
    </source>
</evidence>
<evidence type="ECO:0000256" key="4">
    <source>
        <dbReference type="ARBA" id="ARBA00022741"/>
    </source>
</evidence>
<dbReference type="InterPro" id="IPR024909">
    <property type="entry name" value="Cys-tRNA/MSH_ligase"/>
</dbReference>
<feature type="binding site" evidence="9">
    <location>
        <position position="223"/>
    </location>
    <ligand>
        <name>Zn(2+)</name>
        <dbReference type="ChEBI" id="CHEBI:29105"/>
    </ligand>
</feature>
<dbReference type="GO" id="GO:0008270">
    <property type="term" value="F:zinc ion binding"/>
    <property type="evidence" value="ECO:0007669"/>
    <property type="project" value="UniProtKB-UniRule"/>
</dbReference>
<dbReference type="GO" id="GO:0006423">
    <property type="term" value="P:cysteinyl-tRNA aminoacylation"/>
    <property type="evidence" value="ECO:0007669"/>
    <property type="project" value="UniProtKB-UniRule"/>
</dbReference>
<feature type="binding site" evidence="9">
    <location>
        <position position="252"/>
    </location>
    <ligand>
        <name>Zn(2+)</name>
        <dbReference type="ChEBI" id="CHEBI:29105"/>
    </ligand>
</feature>
<dbReference type="NCBIfam" id="TIGR00435">
    <property type="entry name" value="cysS"/>
    <property type="match status" value="1"/>
</dbReference>
<feature type="binding site" evidence="9">
    <location>
        <position position="283"/>
    </location>
    <ligand>
        <name>ATP</name>
        <dbReference type="ChEBI" id="CHEBI:30616"/>
    </ligand>
</feature>
<organism evidence="11 12">
    <name type="scientific">Candidatus Roizmanbacteria bacterium RIFCSPLOWO2_01_FULL_38_11</name>
    <dbReference type="NCBI Taxonomy" id="1802060"/>
    <lineage>
        <taxon>Bacteria</taxon>
        <taxon>Candidatus Roizmaniibacteriota</taxon>
    </lineage>
</organism>
<dbReference type="InterPro" id="IPR015803">
    <property type="entry name" value="Cys-tRNA-ligase"/>
</dbReference>
<feature type="binding site" evidence="9">
    <location>
        <position position="248"/>
    </location>
    <ligand>
        <name>Zn(2+)</name>
        <dbReference type="ChEBI" id="CHEBI:29105"/>
    </ligand>
</feature>